<dbReference type="Pfam" id="PF11203">
    <property type="entry name" value="EccE"/>
    <property type="match status" value="1"/>
</dbReference>
<dbReference type="EMBL" id="CHKL01000050">
    <property type="protein sequence ID" value="COV82459.1"/>
    <property type="molecule type" value="Genomic_DNA"/>
</dbReference>
<reference evidence="15 21" key="7">
    <citation type="submission" date="2018-08" db="EMBL/GenBank/DDBJ databases">
        <authorList>
            <person name="Fokvardsen B D."/>
            <person name="Norman A."/>
        </authorList>
    </citation>
    <scope>NUCLEOTIDE SEQUENCE [LARGE SCALE GENOMIC DNA]</scope>
    <source>
        <strain evidence="15 21">DKC2</strain>
    </source>
</reference>
<evidence type="ECO:0000256" key="4">
    <source>
        <dbReference type="ARBA" id="ARBA00022692"/>
    </source>
</evidence>
<dbReference type="Proteomes" id="UP000048948">
    <property type="component" value="Unassembled WGS sequence"/>
</dbReference>
<evidence type="ECO:0000313" key="14">
    <source>
        <dbReference type="EMBL" id="REQ57714.1"/>
    </source>
</evidence>
<feature type="transmembrane region" description="Helical" evidence="7">
    <location>
        <begin position="36"/>
        <end position="61"/>
    </location>
</feature>
<evidence type="ECO:0000256" key="5">
    <source>
        <dbReference type="ARBA" id="ARBA00022989"/>
    </source>
</evidence>
<comment type="similarity">
    <text evidence="2">Belongs to the EccE family.</text>
</comment>
<dbReference type="AlphaFoldDB" id="A0A045IWT0"/>
<evidence type="ECO:0000256" key="6">
    <source>
        <dbReference type="ARBA" id="ARBA00023136"/>
    </source>
</evidence>
<reference evidence="16 17" key="2">
    <citation type="submission" date="2015-03" db="EMBL/GenBank/DDBJ databases">
        <authorList>
            <consortium name="Pathogen Informatics"/>
        </authorList>
    </citation>
    <scope>NUCLEOTIDE SEQUENCE [LARGE SCALE GENOMIC DNA]</scope>
    <source>
        <strain evidence="9 17">Bir 172</strain>
        <strain evidence="11 16">P00601463</strain>
    </source>
</reference>
<reference evidence="13 19" key="5">
    <citation type="submission" date="2017-02" db="EMBL/GenBank/DDBJ databases">
        <title>Protein polymorphisms may explain contrasting epidemiological fitness of two variants of a multidrug-resistant Mycobacterium tuberculosis strain.</title>
        <authorList>
            <person name="Bigi M.M."/>
            <person name="Lopez B."/>
            <person name="Blanco F.C."/>
            <person name="Sasiain M.C."/>
            <person name="De La Barrera S."/>
            <person name="Ritacco V."/>
            <person name="Bigi F."/>
            <person name="Soria M.A."/>
        </authorList>
    </citation>
    <scope>NUCLEOTIDE SEQUENCE [LARGE SCALE GENOMIC DNA]</scope>
    <source>
        <strain evidence="13 19">6548</strain>
    </source>
</reference>
<sequence length="331" mass="35933">MNPIPSWPGRGRVTLVLLAVVPVALAYPWQSTRDYVLLGVAAAVVIGLFGFWRGLYFTTIARRGLAILRRRRRIAEPATCTRTTVLVWVGPPASDTNVLPLTLIARYLDRYGIRADTIRITSRVTASGDCRTWVGLTVVADDNLAALQARSARIPLQETAQVAARRLADHLREIGWEAGTAAPDEIPALVAADSRETWRGMRHTDSDYVAAYRVSADAELPDTLPAIRSRPAQETWIALEIAYAAGSSTRYTVAAACALRTDWRPGGTAPVAGLLPQHGNHVPALTALDPRSTRRLDGHTDAPADLLTRLHWPTPTAGAHRAPLTNAVSRT</sequence>
<dbReference type="EMBL" id="JAGIZI010000001">
    <property type="protein sequence ID" value="MBP0681583.1"/>
    <property type="molecule type" value="Genomic_DNA"/>
</dbReference>
<evidence type="ECO:0000256" key="2">
    <source>
        <dbReference type="ARBA" id="ARBA00007759"/>
    </source>
</evidence>
<evidence type="ECO:0000313" key="10">
    <source>
        <dbReference type="EMBL" id="CLW78351.1"/>
    </source>
</evidence>
<evidence type="ECO:0000259" key="8">
    <source>
        <dbReference type="Pfam" id="PF11203"/>
    </source>
</evidence>
<evidence type="ECO:0000313" key="17">
    <source>
        <dbReference type="Proteomes" id="UP000048948"/>
    </source>
</evidence>
<keyword evidence="5 7" id="KW-1133">Transmembrane helix</keyword>
<dbReference type="Proteomes" id="UP000050139">
    <property type="component" value="Unassembled WGS sequence"/>
</dbReference>
<dbReference type="OMA" id="MAYPWHS"/>
<reference evidence="14 20" key="4">
    <citation type="journal article" date="2017" name="N. Engl. J. Med.">
        <title>Transmission of Extensively Drug-Resistant Tuberculosis in South Africa.</title>
        <authorList>
            <person name="Shah N.S."/>
            <person name="Auld S.C."/>
            <person name="Brust J.C."/>
            <person name="Mathema B."/>
            <person name="Ismail N."/>
            <person name="Moodley P."/>
            <person name="Mlisana K."/>
            <person name="Allana S."/>
            <person name="Campbell A."/>
            <person name="Mthiyane T."/>
            <person name="Morris N."/>
            <person name="Mpangase P."/>
            <person name="van der Meulen H."/>
            <person name="Omar S.V."/>
            <person name="Brown T.S."/>
            <person name="Narechania A."/>
            <person name="Shaskina E."/>
            <person name="Kapwata T."/>
            <person name="Kreiswirth B."/>
            <person name="Gandhi N.R."/>
        </authorList>
    </citation>
    <scope>NUCLEOTIDE SEQUENCE [LARGE SCALE GENOMIC DNA]</scope>
    <source>
        <strain evidence="14 20">32301_S10</strain>
    </source>
</reference>
<reference evidence="13 19" key="3">
    <citation type="submission" date="2016-04" db="EMBL/GenBank/DDBJ databases">
        <authorList>
            <person name="Bigi M."/>
            <person name="Bigi F."/>
            <person name="Soria M.A."/>
        </authorList>
    </citation>
    <scope>NUCLEOTIDE SEQUENCE [LARGE SCALE GENOMIC DNA]</scope>
    <source>
        <strain evidence="13 19">6548</strain>
    </source>
</reference>
<dbReference type="Proteomes" id="UP000256381">
    <property type="component" value="Unassembled WGS sequence"/>
</dbReference>
<dbReference type="GeneID" id="45424266"/>
<evidence type="ECO:0000313" key="19">
    <source>
        <dbReference type="Proteomes" id="UP000189452"/>
    </source>
</evidence>
<evidence type="ECO:0000256" key="7">
    <source>
        <dbReference type="SAM" id="Phobius"/>
    </source>
</evidence>
<evidence type="ECO:0000313" key="11">
    <source>
        <dbReference type="EMBL" id="COV82459.1"/>
    </source>
</evidence>
<dbReference type="Proteomes" id="UP000671119">
    <property type="component" value="Unassembled WGS sequence"/>
</dbReference>
<dbReference type="EMBL" id="COPH01000029">
    <property type="protein sequence ID" value="CLW78351.1"/>
    <property type="molecule type" value="Genomic_DNA"/>
</dbReference>
<keyword evidence="3" id="KW-1003">Cell membrane</keyword>
<reference evidence="12 22" key="8">
    <citation type="submission" date="2021-03" db="EMBL/GenBank/DDBJ databases">
        <title>Whole Genome Sequencing of Mycobacterium tuberculosis clinical isolates from Arunachal Pradesh, India.</title>
        <authorList>
            <person name="Singh S."/>
            <person name="Mudliar S.R."/>
            <person name="Kulsum U."/>
            <person name="Rufai S.B."/>
            <person name="Singh P.K."/>
            <person name="Umpo M."/>
            <person name="Nyori M."/>
        </authorList>
    </citation>
    <scope>NUCLEOTIDE SEQUENCE [LARGE SCALE GENOMIC DNA]</scope>
    <source>
        <strain evidence="12 22">OMICS/BPL/0142/20/SP</strain>
    </source>
</reference>
<comment type="subcellular location">
    <subcellularLocation>
        <location evidence="1">Cell membrane</location>
    </subcellularLocation>
</comment>
<dbReference type="InterPro" id="IPR021368">
    <property type="entry name" value="T7SS_EccE"/>
</dbReference>
<evidence type="ECO:0000313" key="15">
    <source>
        <dbReference type="EMBL" id="VCU48519.1"/>
    </source>
</evidence>
<evidence type="ECO:0000313" key="18">
    <source>
        <dbReference type="Proteomes" id="UP000050139"/>
    </source>
</evidence>
<evidence type="ECO:0000313" key="20">
    <source>
        <dbReference type="Proteomes" id="UP000256381"/>
    </source>
</evidence>
<dbReference type="InterPro" id="IPR050051">
    <property type="entry name" value="EccE_dom"/>
</dbReference>
<protein>
    <submittedName>
        <fullName evidence="9">ESX-3 secretion system protein</fullName>
    </submittedName>
    <submittedName>
        <fullName evidence="12">Type VII secretion system ESX-3 subunit EccE3</fullName>
    </submittedName>
</protein>
<evidence type="ECO:0000256" key="1">
    <source>
        <dbReference type="ARBA" id="ARBA00004236"/>
    </source>
</evidence>
<evidence type="ECO:0000256" key="3">
    <source>
        <dbReference type="ARBA" id="ARBA00022475"/>
    </source>
</evidence>
<dbReference type="EMBL" id="LR027516">
    <property type="protein sequence ID" value="VCU48519.1"/>
    <property type="molecule type" value="Genomic_DNA"/>
</dbReference>
<name>A0A045IWT0_MYCTX</name>
<keyword evidence="4 7" id="KW-0812">Transmembrane</keyword>
<organism evidence="13 19">
    <name type="scientific">Mycobacterium tuberculosis</name>
    <dbReference type="NCBI Taxonomy" id="1773"/>
    <lineage>
        <taxon>Bacteria</taxon>
        <taxon>Bacillati</taxon>
        <taxon>Actinomycetota</taxon>
        <taxon>Actinomycetes</taxon>
        <taxon>Mycobacteriales</taxon>
        <taxon>Mycobacteriaceae</taxon>
        <taxon>Mycobacterium</taxon>
        <taxon>Mycobacterium tuberculosis complex</taxon>
    </lineage>
</organism>
<accession>A0A045IWT0</accession>
<evidence type="ECO:0000313" key="12">
    <source>
        <dbReference type="EMBL" id="MBP0681583.1"/>
    </source>
</evidence>
<dbReference type="EMBL" id="LWDQ01000001">
    <property type="protein sequence ID" value="OMH58166.1"/>
    <property type="molecule type" value="Genomic_DNA"/>
</dbReference>
<dbReference type="Proteomes" id="UP000189452">
    <property type="component" value="Chromosome"/>
</dbReference>
<dbReference type="Proteomes" id="UP000300237">
    <property type="component" value="Chromosome"/>
</dbReference>
<dbReference type="GO" id="GO:0005886">
    <property type="term" value="C:plasma membrane"/>
    <property type="evidence" value="ECO:0007669"/>
    <property type="project" value="UniProtKB-SubCell"/>
</dbReference>
<dbReference type="Proteomes" id="UP000048600">
    <property type="component" value="Unassembled WGS sequence"/>
</dbReference>
<evidence type="ECO:0000313" key="9">
    <source>
        <dbReference type="EMBL" id="CKS48759.1"/>
    </source>
</evidence>
<gene>
    <name evidence="9" type="primary">eccE3</name>
    <name evidence="13" type="ORF">A4S10_00314</name>
    <name evidence="15" type="ORF">DKC2_0321</name>
    <name evidence="14" type="ORF">DSJ38_00030</name>
    <name evidence="11" type="ORF">ERS007741_00737</name>
    <name evidence="9" type="ORF">ERS027646_01951</name>
    <name evidence="10" type="ORF">ERS094118_03293</name>
    <name evidence="12" type="ORF">J8J21_00215</name>
</gene>
<evidence type="ECO:0000313" key="21">
    <source>
        <dbReference type="Proteomes" id="UP000300237"/>
    </source>
</evidence>
<evidence type="ECO:0000313" key="16">
    <source>
        <dbReference type="Proteomes" id="UP000048600"/>
    </source>
</evidence>
<dbReference type="EMBL" id="CNGE01000322">
    <property type="protein sequence ID" value="CKS48759.1"/>
    <property type="molecule type" value="Genomic_DNA"/>
</dbReference>
<evidence type="ECO:0000313" key="13">
    <source>
        <dbReference type="EMBL" id="OMH58166.1"/>
    </source>
</evidence>
<evidence type="ECO:0000313" key="22">
    <source>
        <dbReference type="Proteomes" id="UP000671119"/>
    </source>
</evidence>
<keyword evidence="6 7" id="KW-0472">Membrane</keyword>
<proteinExistence type="inferred from homology"/>
<dbReference type="EMBL" id="QTBD01000001">
    <property type="protein sequence ID" value="REQ57714.1"/>
    <property type="molecule type" value="Genomic_DNA"/>
</dbReference>
<reference evidence="14" key="6">
    <citation type="submission" date="2018-07" db="EMBL/GenBank/DDBJ databases">
        <authorList>
            <person name="Shah S."/>
            <person name="Brown T."/>
            <person name="Auld S."/>
            <person name="Bratton K."/>
            <person name="Narechania A."/>
            <person name="Mathema B."/>
            <person name="Gandhi N."/>
        </authorList>
    </citation>
    <scope>NUCLEOTIDE SEQUENCE</scope>
    <source>
        <strain evidence="14">32301_S10</strain>
    </source>
</reference>
<reference evidence="10 18" key="1">
    <citation type="submission" date="2015-03" db="EMBL/GenBank/DDBJ databases">
        <authorList>
            <consortium name="Pathogen Informatics"/>
            <person name="Murphy D."/>
        </authorList>
    </citation>
    <scope>NUCLEOTIDE SEQUENCE [LARGE SCALE GENOMIC DNA]</scope>
    <source>
        <strain evidence="10 18">0268S</strain>
    </source>
</reference>
<dbReference type="NCBIfam" id="TIGR03923">
    <property type="entry name" value="T7SS_EccE"/>
    <property type="match status" value="1"/>
</dbReference>
<dbReference type="RefSeq" id="WP_003401533.1">
    <property type="nucleotide sequence ID" value="NZ_AP017901.1"/>
</dbReference>
<dbReference type="SMR" id="A0A045IWT0"/>
<feature type="domain" description="Type VII secretion system protein EccE" evidence="8">
    <location>
        <begin position="127"/>
        <end position="214"/>
    </location>
</feature>